<gene>
    <name evidence="1" type="ORF">GA0116948_11618</name>
</gene>
<dbReference type="EMBL" id="FMAR01000016">
    <property type="protein sequence ID" value="SCC57926.1"/>
    <property type="molecule type" value="Genomic_DNA"/>
</dbReference>
<reference evidence="1 2" key="1">
    <citation type="submission" date="2016-08" db="EMBL/GenBank/DDBJ databases">
        <authorList>
            <person name="Seilhamer J.J."/>
        </authorList>
    </citation>
    <scope>NUCLEOTIDE SEQUENCE [LARGE SCALE GENOMIC DNA]</scope>
    <source>
        <strain evidence="1 2">A37T2</strain>
    </source>
</reference>
<evidence type="ECO:0000313" key="2">
    <source>
        <dbReference type="Proteomes" id="UP000242818"/>
    </source>
</evidence>
<accession>A0A1C4FPX7</accession>
<dbReference type="Proteomes" id="UP000242818">
    <property type="component" value="Unassembled WGS sequence"/>
</dbReference>
<evidence type="ECO:0000313" key="1">
    <source>
        <dbReference type="EMBL" id="SCC57926.1"/>
    </source>
</evidence>
<keyword evidence="2" id="KW-1185">Reference proteome</keyword>
<dbReference type="AlphaFoldDB" id="A0A1C4FPX7"/>
<name>A0A1C4FPX7_9BACT</name>
<sequence length="43" mass="5297">MYQRFYIFKKIYCITFTSPKQATINSFNGFNSKKRLEFKHIKE</sequence>
<proteinExistence type="predicted"/>
<protein>
    <submittedName>
        <fullName evidence="1">Uncharacterized protein</fullName>
    </submittedName>
</protein>
<organism evidence="1 2">
    <name type="scientific">Chitinophaga costaii</name>
    <dbReference type="NCBI Taxonomy" id="1335309"/>
    <lineage>
        <taxon>Bacteria</taxon>
        <taxon>Pseudomonadati</taxon>
        <taxon>Bacteroidota</taxon>
        <taxon>Chitinophagia</taxon>
        <taxon>Chitinophagales</taxon>
        <taxon>Chitinophagaceae</taxon>
        <taxon>Chitinophaga</taxon>
    </lineage>
</organism>